<evidence type="ECO:0000313" key="2">
    <source>
        <dbReference type="Proteomes" id="UP000251889"/>
    </source>
</evidence>
<keyword evidence="2" id="KW-1185">Reference proteome</keyword>
<protein>
    <submittedName>
        <fullName evidence="1">Uncharacterized protein</fullName>
    </submittedName>
</protein>
<accession>A0A364XUA3</accession>
<dbReference type="AlphaFoldDB" id="A0A364XUA3"/>
<gene>
    <name evidence="1" type="ORF">DQQ10_27050</name>
</gene>
<dbReference type="EMBL" id="QMFY01000029">
    <property type="protein sequence ID" value="RAV97699.1"/>
    <property type="molecule type" value="Genomic_DNA"/>
</dbReference>
<comment type="caution">
    <text evidence="1">The sequence shown here is derived from an EMBL/GenBank/DDBJ whole genome shotgun (WGS) entry which is preliminary data.</text>
</comment>
<proteinExistence type="predicted"/>
<dbReference type="RefSeq" id="WP_112750083.1">
    <property type="nucleotide sequence ID" value="NZ_QMFY01000029.1"/>
</dbReference>
<evidence type="ECO:0000313" key="1">
    <source>
        <dbReference type="EMBL" id="RAV97699.1"/>
    </source>
</evidence>
<reference evidence="1 2" key="1">
    <citation type="submission" date="2018-06" db="EMBL/GenBank/DDBJ databases">
        <title>Chryseolinea flavus sp. nov., a member of the phylum Bacteroidetes isolated from soil.</title>
        <authorList>
            <person name="Li Y."/>
            <person name="Wang J."/>
        </authorList>
    </citation>
    <scope>NUCLEOTIDE SEQUENCE [LARGE SCALE GENOMIC DNA]</scope>
    <source>
        <strain evidence="1 2">SDU1-6</strain>
    </source>
</reference>
<sequence length="162" mass="18466">MKILTTIKLWIIAISVSGQDLKSDTTAFQRNLDRFINREFSTLTPDTTLSRLKSKYGVNFNTLGECFLIFTKGNLDERGVASMTVRIREIARRFFDEGTPIYLSVGGSQSAEWTAKQNEKNKRGNLIFVSFGNYCVVEKNDTEFETLFNRKTLELLGIESVE</sequence>
<organism evidence="1 2">
    <name type="scientific">Pseudochryseolinea flava</name>
    <dbReference type="NCBI Taxonomy" id="2059302"/>
    <lineage>
        <taxon>Bacteria</taxon>
        <taxon>Pseudomonadati</taxon>
        <taxon>Bacteroidota</taxon>
        <taxon>Cytophagia</taxon>
        <taxon>Cytophagales</taxon>
        <taxon>Fulvivirgaceae</taxon>
        <taxon>Pseudochryseolinea</taxon>
    </lineage>
</organism>
<name>A0A364XUA3_9BACT</name>
<dbReference type="Proteomes" id="UP000251889">
    <property type="component" value="Unassembled WGS sequence"/>
</dbReference>